<accession>A0A8H3E5P0</accession>
<protein>
    <recommendedName>
        <fullName evidence="2">DUF6532 domain-containing protein</fullName>
    </recommendedName>
</protein>
<dbReference type="Proteomes" id="UP000663827">
    <property type="component" value="Unassembled WGS sequence"/>
</dbReference>
<name>A0A8H3E5P0_9AGAM</name>
<dbReference type="AlphaFoldDB" id="A0A8H3E5P0"/>
<sequence length="569" mass="62040">MPRKVLELSVPSEHVDINTVRSTRKHRNDDDSKGNSAAGAKVARTSQTQTTPAFELSEPTVISTSESYTKLKKPKKKKIRNVLGPEDDCEMGGPALDSPHTDSVGLFSPLDTTKRAEDKGVASNLDTSMDSPAPGDIGDSLVPPESAPTRKKFKRVRKTSAPAGCLELNIPDATAGDVPTAENVTPNTGKRKKRITRVNMTTSSDPLDNQPEAAVLNSDDSEHIIRPSKLAKNALQQIQIAEKKPQNSNQMKRKREKARDAPIKDTSGSHSQSVSAMPSSQSRSAPLPSRSTSAVSSRPSAHPPLPDSDADVENDKLATKSYSTATADNKTLAEMYRDIPEEFAPCLPKYDPLPKPLRDVQRRNPFPQQDVDKLSAAELRLYQKKLKFEIKDLTENDAQIVGSALSRLEALLNTINCFPNSADLFHFMLVANAWACRKHNAGNLLLEEGSPYEELLLARSALMKTKIVNAAVMKVPLHYGLKLGGNPENIAFNKNLVARQMTDANFTCPSDDLGGLYENPIFEMILKQAFFLKINSPGVAHRDLWETVTIPALAAVASVVGAIPLFVSL</sequence>
<feature type="region of interest" description="Disordered" evidence="1">
    <location>
        <begin position="73"/>
        <end position="313"/>
    </location>
</feature>
<evidence type="ECO:0000256" key="1">
    <source>
        <dbReference type="SAM" id="MobiDB-lite"/>
    </source>
</evidence>
<organism evidence="3 4">
    <name type="scientific">Rhizoctonia solani</name>
    <dbReference type="NCBI Taxonomy" id="456999"/>
    <lineage>
        <taxon>Eukaryota</taxon>
        <taxon>Fungi</taxon>
        <taxon>Dikarya</taxon>
        <taxon>Basidiomycota</taxon>
        <taxon>Agaricomycotina</taxon>
        <taxon>Agaricomycetes</taxon>
        <taxon>Cantharellales</taxon>
        <taxon>Ceratobasidiaceae</taxon>
        <taxon>Rhizoctonia</taxon>
    </lineage>
</organism>
<feature type="domain" description="DUF6532" evidence="2">
    <location>
        <begin position="404"/>
        <end position="561"/>
    </location>
</feature>
<reference evidence="3" key="1">
    <citation type="submission" date="2021-01" db="EMBL/GenBank/DDBJ databases">
        <authorList>
            <person name="Kaushik A."/>
        </authorList>
    </citation>
    <scope>NUCLEOTIDE SEQUENCE</scope>
    <source>
        <strain evidence="3">AG5</strain>
    </source>
</reference>
<feature type="compositionally biased region" description="Low complexity" evidence="1">
    <location>
        <begin position="269"/>
        <end position="300"/>
    </location>
</feature>
<dbReference type="Pfam" id="PF20149">
    <property type="entry name" value="DUF6532"/>
    <property type="match status" value="1"/>
</dbReference>
<dbReference type="InterPro" id="IPR045341">
    <property type="entry name" value="DUF6532"/>
</dbReference>
<feature type="compositionally biased region" description="Polar residues" evidence="1">
    <location>
        <begin position="198"/>
        <end position="207"/>
    </location>
</feature>
<dbReference type="EMBL" id="CAJNJQ010002754">
    <property type="protein sequence ID" value="CAE7184119.1"/>
    <property type="molecule type" value="Genomic_DNA"/>
</dbReference>
<gene>
    <name evidence="3" type="ORF">RDB_LOCUS120411</name>
</gene>
<comment type="caution">
    <text evidence="3">The sequence shown here is derived from an EMBL/GenBank/DDBJ whole genome shotgun (WGS) entry which is preliminary data.</text>
</comment>
<evidence type="ECO:0000313" key="3">
    <source>
        <dbReference type="EMBL" id="CAE7184119.1"/>
    </source>
</evidence>
<feature type="region of interest" description="Disordered" evidence="1">
    <location>
        <begin position="1"/>
        <end position="58"/>
    </location>
</feature>
<evidence type="ECO:0000313" key="4">
    <source>
        <dbReference type="Proteomes" id="UP000663827"/>
    </source>
</evidence>
<feature type="compositionally biased region" description="Basic residues" evidence="1">
    <location>
        <begin position="149"/>
        <end position="158"/>
    </location>
</feature>
<proteinExistence type="predicted"/>
<evidence type="ECO:0000259" key="2">
    <source>
        <dbReference type="Pfam" id="PF20149"/>
    </source>
</evidence>